<dbReference type="Pfam" id="PF13400">
    <property type="entry name" value="Tad"/>
    <property type="match status" value="1"/>
</dbReference>
<name>E4N205_KITSK</name>
<reference evidence="3 4" key="1">
    <citation type="journal article" date="2010" name="DNA Res.">
        <title>Genome sequence of Kitasatospora setae NBRC 14216T: an evolutionary snapshot of the family Streptomycetaceae.</title>
        <authorList>
            <person name="Ichikawa N."/>
            <person name="Oguchi A."/>
            <person name="Ikeda H."/>
            <person name="Ishikawa J."/>
            <person name="Kitani S."/>
            <person name="Watanabe Y."/>
            <person name="Nakamura S."/>
            <person name="Katano Y."/>
            <person name="Kishi E."/>
            <person name="Sasagawa M."/>
            <person name="Ankai A."/>
            <person name="Fukui S."/>
            <person name="Hashimoto Y."/>
            <person name="Kamata S."/>
            <person name="Otoguro M."/>
            <person name="Tanikawa S."/>
            <person name="Nihira T."/>
            <person name="Horinouchi S."/>
            <person name="Ohnishi Y."/>
            <person name="Hayakawa M."/>
            <person name="Kuzuyama T."/>
            <person name="Arisawa A."/>
            <person name="Nomoto F."/>
            <person name="Miura H."/>
            <person name="Takahashi Y."/>
            <person name="Fujita N."/>
        </authorList>
    </citation>
    <scope>NUCLEOTIDE SEQUENCE [LARGE SCALE GENOMIC DNA]</scope>
    <source>
        <strain evidence="4">ATCC 33774 / DSM 43861 / JCM 3304 / KCC A-0304 / NBRC 14216 / KM-6054</strain>
    </source>
</reference>
<dbReference type="PATRIC" id="fig|452652.3.peg.6453"/>
<evidence type="ECO:0000256" key="1">
    <source>
        <dbReference type="SAM" id="Phobius"/>
    </source>
</evidence>
<dbReference type="KEGG" id="ksk:KSE_64300"/>
<sequence>MDEGGAEAPARGVNGPDRGSISVMVAITAVSLVAVVGLVLDFGGQLRSTERADALAQEAARVAGQQLDITKLRAGGGYQVDPKQAVSAGRAYLASQHVSGSVDFPRYPDLSEISVTVDTTYPTALLGAVGITSLSVQGHGKATLLHGITEGKTG</sequence>
<evidence type="ECO:0000259" key="2">
    <source>
        <dbReference type="Pfam" id="PF13400"/>
    </source>
</evidence>
<dbReference type="STRING" id="452652.KSE_64300"/>
<feature type="transmembrane region" description="Helical" evidence="1">
    <location>
        <begin position="20"/>
        <end position="42"/>
    </location>
</feature>
<keyword evidence="1" id="KW-0472">Membrane</keyword>
<organism evidence="3 4">
    <name type="scientific">Kitasatospora setae (strain ATCC 33774 / DSM 43861 / JCM 3304 / KCC A-0304 / NBRC 14216 / KM-6054)</name>
    <name type="common">Streptomyces setae</name>
    <dbReference type="NCBI Taxonomy" id="452652"/>
    <lineage>
        <taxon>Bacteria</taxon>
        <taxon>Bacillati</taxon>
        <taxon>Actinomycetota</taxon>
        <taxon>Actinomycetes</taxon>
        <taxon>Kitasatosporales</taxon>
        <taxon>Streptomycetaceae</taxon>
        <taxon>Kitasatospora</taxon>
    </lineage>
</organism>
<keyword evidence="1" id="KW-1133">Transmembrane helix</keyword>
<accession>E4N205</accession>
<dbReference type="EMBL" id="AP010968">
    <property type="protein sequence ID" value="BAJ32189.1"/>
    <property type="molecule type" value="Genomic_DNA"/>
</dbReference>
<dbReference type="AlphaFoldDB" id="E4N205"/>
<dbReference type="Proteomes" id="UP000007076">
    <property type="component" value="Chromosome"/>
</dbReference>
<evidence type="ECO:0000313" key="4">
    <source>
        <dbReference type="Proteomes" id="UP000007076"/>
    </source>
</evidence>
<feature type="domain" description="Putative Flp pilus-assembly TadG-like N-terminal" evidence="2">
    <location>
        <begin position="19"/>
        <end position="65"/>
    </location>
</feature>
<dbReference type="InterPro" id="IPR028087">
    <property type="entry name" value="Tad_N"/>
</dbReference>
<gene>
    <name evidence="3" type="ordered locus">KSE_64300</name>
</gene>
<proteinExistence type="predicted"/>
<keyword evidence="4" id="KW-1185">Reference proteome</keyword>
<dbReference type="HOGENOM" id="CLU_135445_1_0_11"/>
<protein>
    <recommendedName>
        <fullName evidence="2">Putative Flp pilus-assembly TadG-like N-terminal domain-containing protein</fullName>
    </recommendedName>
</protein>
<keyword evidence="1" id="KW-0812">Transmembrane</keyword>
<evidence type="ECO:0000313" key="3">
    <source>
        <dbReference type="EMBL" id="BAJ32189.1"/>
    </source>
</evidence>
<dbReference type="eggNOG" id="ENOG5032ZM5">
    <property type="taxonomic scope" value="Bacteria"/>
</dbReference>